<dbReference type="EMBL" id="BMAT01005359">
    <property type="protein sequence ID" value="GFR91671.1"/>
    <property type="molecule type" value="Genomic_DNA"/>
</dbReference>
<feature type="chain" id="PRO_5043763934" evidence="1">
    <location>
        <begin position="34"/>
        <end position="85"/>
    </location>
</feature>
<keyword evidence="1" id="KW-0732">Signal</keyword>
<sequence length="85" mass="9591">MAQCRSIAKCPGFLCMVTLGLAVLVLVINECRGQVDDDVVGEIGKKTKSIGKRKGRNDCDELQQMFVERGRYKPKYLLNSQRRSK</sequence>
<proteinExistence type="predicted"/>
<name>A0AAV4H4V8_9GAST</name>
<gene>
    <name evidence="2" type="ORF">ElyMa_002598400</name>
</gene>
<comment type="caution">
    <text evidence="2">The sequence shown here is derived from an EMBL/GenBank/DDBJ whole genome shotgun (WGS) entry which is preliminary data.</text>
</comment>
<keyword evidence="3" id="KW-1185">Reference proteome</keyword>
<evidence type="ECO:0000313" key="2">
    <source>
        <dbReference type="EMBL" id="GFR91671.1"/>
    </source>
</evidence>
<protein>
    <submittedName>
        <fullName evidence="2">Uncharacterized protein</fullName>
    </submittedName>
</protein>
<dbReference type="AlphaFoldDB" id="A0AAV4H4V8"/>
<evidence type="ECO:0000256" key="1">
    <source>
        <dbReference type="SAM" id="SignalP"/>
    </source>
</evidence>
<feature type="signal peptide" evidence="1">
    <location>
        <begin position="1"/>
        <end position="33"/>
    </location>
</feature>
<evidence type="ECO:0000313" key="3">
    <source>
        <dbReference type="Proteomes" id="UP000762676"/>
    </source>
</evidence>
<organism evidence="2 3">
    <name type="scientific">Elysia marginata</name>
    <dbReference type="NCBI Taxonomy" id="1093978"/>
    <lineage>
        <taxon>Eukaryota</taxon>
        <taxon>Metazoa</taxon>
        <taxon>Spiralia</taxon>
        <taxon>Lophotrochozoa</taxon>
        <taxon>Mollusca</taxon>
        <taxon>Gastropoda</taxon>
        <taxon>Heterobranchia</taxon>
        <taxon>Euthyneura</taxon>
        <taxon>Panpulmonata</taxon>
        <taxon>Sacoglossa</taxon>
        <taxon>Placobranchoidea</taxon>
        <taxon>Plakobranchidae</taxon>
        <taxon>Elysia</taxon>
    </lineage>
</organism>
<reference evidence="2 3" key="1">
    <citation type="journal article" date="2021" name="Elife">
        <title>Chloroplast acquisition without the gene transfer in kleptoplastic sea slugs, Plakobranchus ocellatus.</title>
        <authorList>
            <person name="Maeda T."/>
            <person name="Takahashi S."/>
            <person name="Yoshida T."/>
            <person name="Shimamura S."/>
            <person name="Takaki Y."/>
            <person name="Nagai Y."/>
            <person name="Toyoda A."/>
            <person name="Suzuki Y."/>
            <person name="Arimoto A."/>
            <person name="Ishii H."/>
            <person name="Satoh N."/>
            <person name="Nishiyama T."/>
            <person name="Hasebe M."/>
            <person name="Maruyama T."/>
            <person name="Minagawa J."/>
            <person name="Obokata J."/>
            <person name="Shigenobu S."/>
        </authorList>
    </citation>
    <scope>NUCLEOTIDE SEQUENCE [LARGE SCALE GENOMIC DNA]</scope>
</reference>
<dbReference type="Proteomes" id="UP000762676">
    <property type="component" value="Unassembled WGS sequence"/>
</dbReference>
<accession>A0AAV4H4V8</accession>